<comment type="caution">
    <text evidence="2">The sequence shown here is derived from an EMBL/GenBank/DDBJ whole genome shotgun (WGS) entry which is preliminary data.</text>
</comment>
<feature type="compositionally biased region" description="Basic and acidic residues" evidence="1">
    <location>
        <begin position="211"/>
        <end position="220"/>
    </location>
</feature>
<sequence length="950" mass="103815">MAMPGHSPLYNGNGPSSPPRSFNNAYSEPQPPPSMYGGPTRPMLPPSPQHFPPPRFSQPPLPAPSPAIAPSNGAAVAAAPAPHKRPGSSMSISSMLGTEPERATHEQYPQNLHSRTSSRQPSISGPPMSLGAVMSPPQYPSKPSIGDYSWKNRSKTPDRSAGSSLGPRTHRSSSGTMTQRPGSLYEPPPRSGPGAYPEPRYTPPFGSAPAPKDEYEDRTRRTSISGILQSLQQRPESQPQPSTATTFQPYSNPPARPESNPTSMGHGDRPPHSAPNGPDHYRPHGLIGTYDTRPPSQPPGQRYSQNVPPPQSASTSDRALPQSLSPELRRPQPHLSENRGLAGLLHQSSESAYGAQNMARQDSVQSQSDRSVFGDRLRGTRPYSPFAGSVASQTALDDQLRKGSDELSQHRAILGLANESKRGRYSPLPQAVQGAQAQTPQPDAGIKTEHGRVFSGIGSGLGSAQTPTPQPASATPSKRDEGGSRLSEENLMKMSRSTSGITKRNRKNFDEDVRAESDMGDIKKTGLGRGKRAKYQHSYKTEVEDSTTGNRRNGALAPSNQHRRAPTPTSNPSQPQQSHDNHPQRQLPTADNTPIHRFRRTIRIFSVVALARRNPRRHLGFFNYDPQVGPIDIEKPSSPKFDIAIRPNLLPSFTDAEHVNCTYTVRVPRIWLRERERFLICQERYLWGSGIYTDDSDPVAAAMHSGFIASVYPPGIDEALLQKVIDEQTPVIEGSPAPKKPMPVDENKDLHITLLVLPQLERYVDSVRFGIKSRSWPDGSESPASNMPRSGSSNSNNNSKSPKTPHDGVSFMVLKVEFVDDGAEVKRIGRTGKERRERLYRELLERKRSLELEKKKLDTLADKARKQKEGGADGSKPGSKSSGNETGPAGDSAAQAKSRHRGKGNHDQPQRNNNTDGNDDKRDDKRDDDMKLDVGQSPGDWIRQLAVAAA</sequence>
<dbReference type="Pfam" id="PF08642">
    <property type="entry name" value="Rxt3"/>
    <property type="match status" value="1"/>
</dbReference>
<gene>
    <name evidence="2" type="ORF">HRR80_004660</name>
</gene>
<feature type="compositionally biased region" description="Low complexity" evidence="1">
    <location>
        <begin position="68"/>
        <end position="81"/>
    </location>
</feature>
<name>A0AAN6EW09_EXODE</name>
<evidence type="ECO:0000313" key="2">
    <source>
        <dbReference type="EMBL" id="KAJ8991316.1"/>
    </source>
</evidence>
<dbReference type="InterPro" id="IPR013951">
    <property type="entry name" value="Rxt3"/>
</dbReference>
<feature type="region of interest" description="Disordered" evidence="1">
    <location>
        <begin position="862"/>
        <end position="940"/>
    </location>
</feature>
<dbReference type="AlphaFoldDB" id="A0AAN6EW09"/>
<dbReference type="Proteomes" id="UP001161757">
    <property type="component" value="Unassembled WGS sequence"/>
</dbReference>
<evidence type="ECO:0000256" key="1">
    <source>
        <dbReference type="SAM" id="MobiDB-lite"/>
    </source>
</evidence>
<feature type="compositionally biased region" description="Polar residues" evidence="1">
    <location>
        <begin position="13"/>
        <end position="27"/>
    </location>
</feature>
<feature type="compositionally biased region" description="Low complexity" evidence="1">
    <location>
        <begin position="785"/>
        <end position="801"/>
    </location>
</feature>
<feature type="compositionally biased region" description="Basic and acidic residues" evidence="1">
    <location>
        <begin position="477"/>
        <end position="491"/>
    </location>
</feature>
<feature type="compositionally biased region" description="Polar residues" evidence="1">
    <location>
        <begin position="302"/>
        <end position="325"/>
    </location>
</feature>
<protein>
    <recommendedName>
        <fullName evidence="4">Histone deacetylation protein Rxt3</fullName>
    </recommendedName>
</protein>
<feature type="compositionally biased region" description="Polar residues" evidence="1">
    <location>
        <begin position="222"/>
        <end position="250"/>
    </location>
</feature>
<feature type="compositionally biased region" description="Polar residues" evidence="1">
    <location>
        <begin position="107"/>
        <end position="123"/>
    </location>
</feature>
<dbReference type="EMBL" id="JAJGCB010000008">
    <property type="protein sequence ID" value="KAJ8991316.1"/>
    <property type="molecule type" value="Genomic_DNA"/>
</dbReference>
<organism evidence="2 3">
    <name type="scientific">Exophiala dermatitidis</name>
    <name type="common">Black yeast-like fungus</name>
    <name type="synonym">Wangiella dermatitidis</name>
    <dbReference type="NCBI Taxonomy" id="5970"/>
    <lineage>
        <taxon>Eukaryota</taxon>
        <taxon>Fungi</taxon>
        <taxon>Dikarya</taxon>
        <taxon>Ascomycota</taxon>
        <taxon>Pezizomycotina</taxon>
        <taxon>Eurotiomycetes</taxon>
        <taxon>Chaetothyriomycetidae</taxon>
        <taxon>Chaetothyriales</taxon>
        <taxon>Herpotrichiellaceae</taxon>
        <taxon>Exophiala</taxon>
    </lineage>
</organism>
<feature type="region of interest" description="Disordered" evidence="1">
    <location>
        <begin position="418"/>
        <end position="594"/>
    </location>
</feature>
<feature type="region of interest" description="Disordered" evidence="1">
    <location>
        <begin position="1"/>
        <end position="392"/>
    </location>
</feature>
<feature type="compositionally biased region" description="Pro residues" evidence="1">
    <location>
        <begin position="42"/>
        <end position="67"/>
    </location>
</feature>
<feature type="region of interest" description="Disordered" evidence="1">
    <location>
        <begin position="775"/>
        <end position="807"/>
    </location>
</feature>
<evidence type="ECO:0008006" key="4">
    <source>
        <dbReference type="Google" id="ProtNLM"/>
    </source>
</evidence>
<accession>A0AAN6EW09</accession>
<feature type="compositionally biased region" description="Low complexity" evidence="1">
    <location>
        <begin position="463"/>
        <end position="476"/>
    </location>
</feature>
<feature type="compositionally biased region" description="Basic and acidic residues" evidence="1">
    <location>
        <begin position="507"/>
        <end position="524"/>
    </location>
</feature>
<feature type="compositionally biased region" description="Basic and acidic residues" evidence="1">
    <location>
        <begin position="918"/>
        <end position="932"/>
    </location>
</feature>
<feature type="compositionally biased region" description="Low complexity" evidence="1">
    <location>
        <begin position="360"/>
        <end position="371"/>
    </location>
</feature>
<proteinExistence type="predicted"/>
<evidence type="ECO:0000313" key="3">
    <source>
        <dbReference type="Proteomes" id="UP001161757"/>
    </source>
</evidence>
<reference evidence="2" key="1">
    <citation type="submission" date="2023-01" db="EMBL/GenBank/DDBJ databases">
        <title>Exophiala dermititidis isolated from Cystic Fibrosis Patient.</title>
        <authorList>
            <person name="Kurbessoian T."/>
            <person name="Crocker A."/>
            <person name="Murante D."/>
            <person name="Hogan D.A."/>
            <person name="Stajich J.E."/>
        </authorList>
    </citation>
    <scope>NUCLEOTIDE SEQUENCE</scope>
    <source>
        <strain evidence="2">Ex8</strain>
    </source>
</reference>
<feature type="compositionally biased region" description="Polar residues" evidence="1">
    <location>
        <begin position="172"/>
        <end position="181"/>
    </location>
</feature>
<feature type="compositionally biased region" description="Low complexity" evidence="1">
    <location>
        <begin position="566"/>
        <end position="578"/>
    </location>
</feature>
<feature type="compositionally biased region" description="Basic and acidic residues" evidence="1">
    <location>
        <begin position="862"/>
        <end position="871"/>
    </location>
</feature>